<keyword evidence="2" id="KW-1185">Reference proteome</keyword>
<gene>
    <name evidence="1" type="ORF">POM88_047264</name>
</gene>
<proteinExistence type="predicted"/>
<reference evidence="1" key="2">
    <citation type="submission" date="2023-05" db="EMBL/GenBank/DDBJ databases">
        <authorList>
            <person name="Schelkunov M.I."/>
        </authorList>
    </citation>
    <scope>NUCLEOTIDE SEQUENCE</scope>
    <source>
        <strain evidence="1">Hsosn_3</strain>
        <tissue evidence="1">Leaf</tissue>
    </source>
</reference>
<accession>A0AAD8GT12</accession>
<dbReference type="EMBL" id="JAUIZM010000011">
    <property type="protein sequence ID" value="KAK1354008.1"/>
    <property type="molecule type" value="Genomic_DNA"/>
</dbReference>
<protein>
    <submittedName>
        <fullName evidence="1">Uncharacterized protein</fullName>
    </submittedName>
</protein>
<dbReference type="AlphaFoldDB" id="A0AAD8GT12"/>
<comment type="caution">
    <text evidence="1">The sequence shown here is derived from an EMBL/GenBank/DDBJ whole genome shotgun (WGS) entry which is preliminary data.</text>
</comment>
<evidence type="ECO:0000313" key="2">
    <source>
        <dbReference type="Proteomes" id="UP001237642"/>
    </source>
</evidence>
<reference evidence="1" key="1">
    <citation type="submission" date="2023-02" db="EMBL/GenBank/DDBJ databases">
        <title>Genome of toxic invasive species Heracleum sosnowskyi carries increased number of genes despite the absence of recent whole-genome duplications.</title>
        <authorList>
            <person name="Schelkunov M."/>
            <person name="Shtratnikova V."/>
            <person name="Makarenko M."/>
            <person name="Klepikova A."/>
            <person name="Omelchenko D."/>
            <person name="Novikova G."/>
            <person name="Obukhova E."/>
            <person name="Bogdanov V."/>
            <person name="Penin A."/>
            <person name="Logacheva M."/>
        </authorList>
    </citation>
    <scope>NUCLEOTIDE SEQUENCE</scope>
    <source>
        <strain evidence="1">Hsosn_3</strain>
        <tissue evidence="1">Leaf</tissue>
    </source>
</reference>
<name>A0AAD8GT12_9APIA</name>
<dbReference type="Proteomes" id="UP001237642">
    <property type="component" value="Unassembled WGS sequence"/>
</dbReference>
<sequence>MELDADPRPKAIHEFEVLRDRDYSSSSYGHSYHGFSHKYNTNINFYYNTCTTSFQTGSMFYVGYSKNFGVVFAKVVDGIDVLKVMDRMKGVERKVMRRIVVPEINVVCGQFNNDQCIKNHTLKNYGPKYHNIVTKKIPHQYVYRSGNEREDECRYSFRFNRLWSTFHAALSIVDKMPFHFMASLFRWDEVPAGNEGLYA</sequence>
<evidence type="ECO:0000313" key="1">
    <source>
        <dbReference type="EMBL" id="KAK1354008.1"/>
    </source>
</evidence>
<organism evidence="1 2">
    <name type="scientific">Heracleum sosnowskyi</name>
    <dbReference type="NCBI Taxonomy" id="360622"/>
    <lineage>
        <taxon>Eukaryota</taxon>
        <taxon>Viridiplantae</taxon>
        <taxon>Streptophyta</taxon>
        <taxon>Embryophyta</taxon>
        <taxon>Tracheophyta</taxon>
        <taxon>Spermatophyta</taxon>
        <taxon>Magnoliopsida</taxon>
        <taxon>eudicotyledons</taxon>
        <taxon>Gunneridae</taxon>
        <taxon>Pentapetalae</taxon>
        <taxon>asterids</taxon>
        <taxon>campanulids</taxon>
        <taxon>Apiales</taxon>
        <taxon>Apiaceae</taxon>
        <taxon>Apioideae</taxon>
        <taxon>apioid superclade</taxon>
        <taxon>Tordylieae</taxon>
        <taxon>Tordyliinae</taxon>
        <taxon>Heracleum</taxon>
    </lineage>
</organism>